<proteinExistence type="predicted"/>
<sequence length="188" mass="20798">MPTQARGYRTRSALVLAAAHEVDLTGDASMSGVCRRAGVSRGALSHHFSGKQDLLRALRDEARGTLRLLLRHFVADRRPVTEALCRLAEQLFRRLRQDVVLRSGLALLDPREVAALQAQFTCLVRRRIAREQRTAASAPGPARAATLVVSVFGGLEALGRRDPRWWYLAESVGLWRQLGRALAEPEAV</sequence>
<dbReference type="Gene3D" id="1.10.357.10">
    <property type="entry name" value="Tetracycline Repressor, domain 2"/>
    <property type="match status" value="1"/>
</dbReference>
<keyword evidence="1 2" id="KW-0238">DNA-binding</keyword>
<dbReference type="PROSITE" id="PS50977">
    <property type="entry name" value="HTH_TETR_2"/>
    <property type="match status" value="1"/>
</dbReference>
<gene>
    <name evidence="4" type="ORF">M4438_01600</name>
</gene>
<keyword evidence="5" id="KW-1185">Reference proteome</keyword>
<dbReference type="InterPro" id="IPR001647">
    <property type="entry name" value="HTH_TetR"/>
</dbReference>
<dbReference type="Pfam" id="PF00440">
    <property type="entry name" value="TetR_N"/>
    <property type="match status" value="1"/>
</dbReference>
<protein>
    <submittedName>
        <fullName evidence="4">TetR family transcriptional regulator</fullName>
    </submittedName>
</protein>
<organism evidence="4 5">
    <name type="scientific">Streptomyces lavenduligriseus</name>
    <dbReference type="NCBI Taxonomy" id="67315"/>
    <lineage>
        <taxon>Bacteria</taxon>
        <taxon>Bacillati</taxon>
        <taxon>Actinomycetota</taxon>
        <taxon>Actinomycetes</taxon>
        <taxon>Kitasatosporales</taxon>
        <taxon>Streptomycetaceae</taxon>
        <taxon>Streptomyces</taxon>
    </lineage>
</organism>
<accession>A0ABT0NL94</accession>
<reference evidence="4 5" key="1">
    <citation type="submission" date="2022-05" db="EMBL/GenBank/DDBJ databases">
        <title>Genome Resource of Streptomyces lavenduligriseus GA1-1, a Strain with Broad-Spectrum Antifungal Activity against Phytopathogenic Fungi.</title>
        <authorList>
            <person name="Qi D."/>
        </authorList>
    </citation>
    <scope>NUCLEOTIDE SEQUENCE [LARGE SCALE GENOMIC DNA]</scope>
    <source>
        <strain evidence="4 5">GA1-1</strain>
    </source>
</reference>
<comment type="caution">
    <text evidence="4">The sequence shown here is derived from an EMBL/GenBank/DDBJ whole genome shotgun (WGS) entry which is preliminary data.</text>
</comment>
<dbReference type="Proteomes" id="UP001202052">
    <property type="component" value="Unassembled WGS sequence"/>
</dbReference>
<feature type="domain" description="HTH tetR-type" evidence="3">
    <location>
        <begin position="8"/>
        <end position="66"/>
    </location>
</feature>
<dbReference type="RefSeq" id="WP_249456832.1">
    <property type="nucleotide sequence ID" value="NZ_JAMCCK010000003.1"/>
</dbReference>
<evidence type="ECO:0000259" key="3">
    <source>
        <dbReference type="PROSITE" id="PS50977"/>
    </source>
</evidence>
<dbReference type="EMBL" id="JAMCCK010000003">
    <property type="protein sequence ID" value="MCL3992238.1"/>
    <property type="molecule type" value="Genomic_DNA"/>
</dbReference>
<evidence type="ECO:0000313" key="5">
    <source>
        <dbReference type="Proteomes" id="UP001202052"/>
    </source>
</evidence>
<dbReference type="SUPFAM" id="SSF46689">
    <property type="entry name" value="Homeodomain-like"/>
    <property type="match status" value="1"/>
</dbReference>
<evidence type="ECO:0000256" key="1">
    <source>
        <dbReference type="ARBA" id="ARBA00023125"/>
    </source>
</evidence>
<dbReference type="InterPro" id="IPR009057">
    <property type="entry name" value="Homeodomain-like_sf"/>
</dbReference>
<name>A0ABT0NL94_9ACTN</name>
<feature type="DNA-binding region" description="H-T-H motif" evidence="2">
    <location>
        <begin position="29"/>
        <end position="48"/>
    </location>
</feature>
<evidence type="ECO:0000256" key="2">
    <source>
        <dbReference type="PROSITE-ProRule" id="PRU00335"/>
    </source>
</evidence>
<evidence type="ECO:0000313" key="4">
    <source>
        <dbReference type="EMBL" id="MCL3992238.1"/>
    </source>
</evidence>